<protein>
    <submittedName>
        <fullName evidence="1">Uncharacterized protein</fullName>
    </submittedName>
</protein>
<organism evidence="1 2">
    <name type="scientific">Parasphingorhabdus halotolerans</name>
    <dbReference type="NCBI Taxonomy" id="2725558"/>
    <lineage>
        <taxon>Bacteria</taxon>
        <taxon>Pseudomonadati</taxon>
        <taxon>Pseudomonadota</taxon>
        <taxon>Alphaproteobacteria</taxon>
        <taxon>Sphingomonadales</taxon>
        <taxon>Sphingomonadaceae</taxon>
        <taxon>Parasphingorhabdus</taxon>
    </lineage>
</organism>
<dbReference type="Proteomes" id="UP000501600">
    <property type="component" value="Chromosome"/>
</dbReference>
<accession>A0A6H2DPC6</accession>
<proteinExistence type="predicted"/>
<dbReference type="EMBL" id="CP051217">
    <property type="protein sequence ID" value="QJB69815.1"/>
    <property type="molecule type" value="Genomic_DNA"/>
</dbReference>
<keyword evidence="2" id="KW-1185">Reference proteome</keyword>
<gene>
    <name evidence="1" type="ORF">HF685_11410</name>
</gene>
<dbReference type="AlphaFoldDB" id="A0A6H2DPC6"/>
<evidence type="ECO:0000313" key="1">
    <source>
        <dbReference type="EMBL" id="QJB69815.1"/>
    </source>
</evidence>
<name>A0A6H2DPC6_9SPHN</name>
<dbReference type="KEGG" id="phao:HF685_11410"/>
<reference evidence="1 2" key="1">
    <citation type="submission" date="2020-04" db="EMBL/GenBank/DDBJ databases">
        <title>Genome sequence for Sphingorhabdus sp. strain M1.</title>
        <authorList>
            <person name="Park S.-J."/>
        </authorList>
    </citation>
    <scope>NUCLEOTIDE SEQUENCE [LARGE SCALE GENOMIC DNA]</scope>
    <source>
        <strain evidence="1 2">JK6</strain>
    </source>
</reference>
<sequence>MQNLDSSLLEESRGDLFTPNQFRATLGAHGMYDGLRFVVRLSPRVHDLIAELPNGIGFQSDVSFEHVQAFSTYLHETIHWWQHVGSTCGLMLSLSYPAQTHANLNHLNKFLEKVGPVKSVLEFSATQQGKPSPENPGGLSNIIVNNQFDIEAYRFIATNPERAVPLVNDKMFESVGHAYHIALTNGVWLLASTFDRELSHLPDPRDWEQEFRNLREAREEGSYYGSPVTLSPLGAFHIFEGQARFSQLQYLHFASGGKFDWDEAEKAGMMSTVYTAAFEGFLAQSKLERPATIDHPVVGLFLLICDITINSGEGFPFPIWSPKTFITDADPGMRFLHLSAAVRMFCPETASAITRYNATEYEEVSSSLCEALKLFSPINNCRAMELMVTECKLAKECLKLHDIGQAAPLNLPIQVLFGQFASFARDKLEYPHVICWPGAAMAGRFRDESSMGVFSRQSPMFIDRAEDEMIVPVIRAV</sequence>
<evidence type="ECO:0000313" key="2">
    <source>
        <dbReference type="Proteomes" id="UP000501600"/>
    </source>
</evidence>
<dbReference type="RefSeq" id="WP_168820084.1">
    <property type="nucleotide sequence ID" value="NZ_CP051217.1"/>
</dbReference>